<evidence type="ECO:0000256" key="5">
    <source>
        <dbReference type="ARBA" id="ARBA00022519"/>
    </source>
</evidence>
<dbReference type="Gene3D" id="3.40.30.60">
    <property type="entry name" value="FHIPEP family, domain 1"/>
    <property type="match status" value="1"/>
</dbReference>
<dbReference type="PIRSF" id="PIRSF005419">
    <property type="entry name" value="FlhA"/>
    <property type="match status" value="1"/>
</dbReference>
<evidence type="ECO:0000256" key="2">
    <source>
        <dbReference type="ARBA" id="ARBA00008835"/>
    </source>
</evidence>
<dbReference type="GO" id="GO:0005886">
    <property type="term" value="C:plasma membrane"/>
    <property type="evidence" value="ECO:0007669"/>
    <property type="project" value="UniProtKB-SubCell"/>
</dbReference>
<keyword evidence="7 10" id="KW-1133">Transmembrane helix</keyword>
<accession>A0A1N6I8L6</accession>
<organism evidence="11 12">
    <name type="scientific">Halodesulfovibrio marinisediminis DSM 17456</name>
    <dbReference type="NCBI Taxonomy" id="1121457"/>
    <lineage>
        <taxon>Bacteria</taxon>
        <taxon>Pseudomonadati</taxon>
        <taxon>Thermodesulfobacteriota</taxon>
        <taxon>Desulfovibrionia</taxon>
        <taxon>Desulfovibrionales</taxon>
        <taxon>Desulfovibrionaceae</taxon>
        <taxon>Halodesulfovibrio</taxon>
    </lineage>
</organism>
<keyword evidence="6 10" id="KW-0812">Transmembrane</keyword>
<feature type="transmembrane region" description="Helical" evidence="10">
    <location>
        <begin position="77"/>
        <end position="98"/>
    </location>
</feature>
<dbReference type="Proteomes" id="UP000184694">
    <property type="component" value="Unassembled WGS sequence"/>
</dbReference>
<evidence type="ECO:0000256" key="6">
    <source>
        <dbReference type="ARBA" id="ARBA00022692"/>
    </source>
</evidence>
<dbReference type="InterPro" id="IPR042194">
    <property type="entry name" value="FHIPEP_1"/>
</dbReference>
<reference evidence="12" key="1">
    <citation type="submission" date="2016-11" db="EMBL/GenBank/DDBJ databases">
        <authorList>
            <person name="Varghese N."/>
            <person name="Submissions S."/>
        </authorList>
    </citation>
    <scope>NUCLEOTIDE SEQUENCE [LARGE SCALE GENOMIC DNA]</scope>
    <source>
        <strain evidence="12">DSM 17456</strain>
    </source>
</reference>
<comment type="similarity">
    <text evidence="2">Belongs to the FHIPEP (flagella/HR/invasion proteins export pore) family.</text>
</comment>
<dbReference type="InterPro" id="IPR042193">
    <property type="entry name" value="FHIPEP_3"/>
</dbReference>
<dbReference type="InterPro" id="IPR006302">
    <property type="entry name" value="T3SS_HrcV"/>
</dbReference>
<dbReference type="NCBIfam" id="TIGR01399">
    <property type="entry name" value="hrcV"/>
    <property type="match status" value="1"/>
</dbReference>
<evidence type="ECO:0000256" key="4">
    <source>
        <dbReference type="ARBA" id="ARBA00022475"/>
    </source>
</evidence>
<dbReference type="PANTHER" id="PTHR30161:SF2">
    <property type="entry name" value="INVASION PROTEIN INVA"/>
    <property type="match status" value="1"/>
</dbReference>
<dbReference type="Pfam" id="PF00771">
    <property type="entry name" value="FHIPEP"/>
    <property type="match status" value="1"/>
</dbReference>
<feature type="transmembrane region" description="Helical" evidence="10">
    <location>
        <begin position="285"/>
        <end position="302"/>
    </location>
</feature>
<dbReference type="Gene3D" id="1.10.8.540">
    <property type="entry name" value="FHIPEP family, domain 3"/>
    <property type="match status" value="1"/>
</dbReference>
<dbReference type="RefSeq" id="WP_074217292.1">
    <property type="nucleotide sequence ID" value="NZ_FSRG01000006.1"/>
</dbReference>
<comment type="subcellular location">
    <subcellularLocation>
        <location evidence="1">Cell inner membrane</location>
        <topology evidence="1">Multi-pass membrane protein</topology>
    </subcellularLocation>
</comment>
<name>A0A1N6I8L6_9BACT</name>
<dbReference type="InterPro" id="IPR025505">
    <property type="entry name" value="FHIPEP_CS"/>
</dbReference>
<keyword evidence="12" id="KW-1185">Reference proteome</keyword>
<dbReference type="PROSITE" id="PS00994">
    <property type="entry name" value="FHIPEP"/>
    <property type="match status" value="1"/>
</dbReference>
<feature type="transmembrane region" description="Helical" evidence="10">
    <location>
        <begin position="21"/>
        <end position="40"/>
    </location>
</feature>
<dbReference type="PANTHER" id="PTHR30161">
    <property type="entry name" value="FLAGELLAR EXPORT PROTEIN, MEMBRANE FLHA SUBUNIT-RELATED"/>
    <property type="match status" value="1"/>
</dbReference>
<feature type="region of interest" description="Disordered" evidence="9">
    <location>
        <begin position="334"/>
        <end position="360"/>
    </location>
</feature>
<evidence type="ECO:0000256" key="9">
    <source>
        <dbReference type="SAM" id="MobiDB-lite"/>
    </source>
</evidence>
<keyword evidence="4" id="KW-1003">Cell membrane</keyword>
<dbReference type="InterPro" id="IPR001712">
    <property type="entry name" value="T3SS_FHIPEP"/>
</dbReference>
<dbReference type="Gene3D" id="3.40.50.12790">
    <property type="entry name" value="FHIPEP family, domain 4"/>
    <property type="match status" value="1"/>
</dbReference>
<gene>
    <name evidence="11" type="ORF">SAMN02745161_2519</name>
</gene>
<dbReference type="InterPro" id="IPR042196">
    <property type="entry name" value="FHIPEP_4"/>
</dbReference>
<feature type="transmembrane region" description="Helical" evidence="10">
    <location>
        <begin position="246"/>
        <end position="264"/>
    </location>
</feature>
<feature type="transmembrane region" description="Helical" evidence="10">
    <location>
        <begin position="46"/>
        <end position="65"/>
    </location>
</feature>
<dbReference type="GO" id="GO:0009306">
    <property type="term" value="P:protein secretion"/>
    <property type="evidence" value="ECO:0007669"/>
    <property type="project" value="InterPro"/>
</dbReference>
<keyword evidence="5" id="KW-0997">Cell inner membrane</keyword>
<feature type="transmembrane region" description="Helical" evidence="10">
    <location>
        <begin position="118"/>
        <end position="137"/>
    </location>
</feature>
<sequence length="703" mass="76989">MAQANKMFLQNAVSKIVKYNDITLALLLVAIIGLMIIPMPTFIVDALIGVNMGISFLMLMMGLYISSALDFSVYPTMLLITTLFRLALNITTTRLILLNGDAGEIVYTFGNFVVEGNFVVGAVVFLILTIVQFLVIAKGSERVAEVGARFTLDAMPGKQMSIDADLRAGVISMEEAQARRKRVTDESKLFGAMDGAMKFVKGDSIAGIIITMVNILGGIIIGTTQLGMSAGDSIQKYGILTIGDGLVSSIPSLLIAISAGVIITRSDDEDSDHLGGEIGRQIFDKPKAIILAGGLLCLVGLIPGFPKIQLFALGSFFAVFGFVLTKIMKADDEDGATGTQSLKDTIAPAAGKRNSQQSAADDTNEIALTVPLLLDISDSLAASLNYKHLDDELIALRRALYFDLGVPFPGIHIRQNPNLTDLQYSLFIHEVPVSSGTLEKGSLLVLETTENLDMMGIAHKETDNFLPDTPSIWCPESARGLLEKSNISFMDHSKIISFHLSTVLARHSSEFIGLQETRFLLEEVEKQFPELVREASRLVPAQKIAEVLQRLVQEQVSVRNMRSILETLVEWGAKEKDPIMLVEYVRGNLKRQLSYMYSGGMNMLAAYLLDTGLEETIRKSIRQTSGGAFLALDPATSAQLIENMRTIIGETTSKSQKCVLLASMDIRRYVRRLIEAEFYSLPVLSYQELTPEITVQPIDRIKL</sequence>
<dbReference type="EMBL" id="FSRG01000006">
    <property type="protein sequence ID" value="SIO28343.1"/>
    <property type="molecule type" value="Genomic_DNA"/>
</dbReference>
<evidence type="ECO:0000256" key="1">
    <source>
        <dbReference type="ARBA" id="ARBA00004429"/>
    </source>
</evidence>
<evidence type="ECO:0000256" key="10">
    <source>
        <dbReference type="SAM" id="Phobius"/>
    </source>
</evidence>
<evidence type="ECO:0000256" key="7">
    <source>
        <dbReference type="ARBA" id="ARBA00022989"/>
    </source>
</evidence>
<dbReference type="PRINTS" id="PR00949">
    <property type="entry name" value="TYPE3IMAPROT"/>
</dbReference>
<evidence type="ECO:0000313" key="11">
    <source>
        <dbReference type="EMBL" id="SIO28343.1"/>
    </source>
</evidence>
<keyword evidence="8 10" id="KW-0472">Membrane</keyword>
<evidence type="ECO:0000256" key="8">
    <source>
        <dbReference type="ARBA" id="ARBA00023136"/>
    </source>
</evidence>
<protein>
    <submittedName>
        <fullName evidence="11">Type III secretion protein V</fullName>
    </submittedName>
</protein>
<keyword evidence="3" id="KW-0813">Transport</keyword>
<proteinExistence type="inferred from homology"/>
<evidence type="ECO:0000256" key="3">
    <source>
        <dbReference type="ARBA" id="ARBA00022448"/>
    </source>
</evidence>
<evidence type="ECO:0000313" key="12">
    <source>
        <dbReference type="Proteomes" id="UP000184694"/>
    </source>
</evidence>
<feature type="transmembrane region" description="Helical" evidence="10">
    <location>
        <begin position="205"/>
        <end position="226"/>
    </location>
</feature>
<dbReference type="AlphaFoldDB" id="A0A1N6I8L6"/>
<dbReference type="STRING" id="1121457.SAMN02745161_2519"/>